<dbReference type="Pfam" id="PF06916">
    <property type="entry name" value="FAM210A-B_dom"/>
    <property type="match status" value="1"/>
</dbReference>
<dbReference type="AlphaFoldDB" id="A0A8T0WB53"/>
<feature type="compositionally biased region" description="Basic residues" evidence="1">
    <location>
        <begin position="93"/>
        <end position="103"/>
    </location>
</feature>
<sequence length="127" mass="13546">MAAKAFLGRLKENTKVFIGVHFSVSFVSVGGLYVAINNNVDVEAVFRRFGMMASPPTSLSARKPHPPRPPAPPPATRSCATPPCLSGPAMSCKKGRSGRRATGRRSSWSRAAARSSSRSSTTRRCSP</sequence>
<organism evidence="3 4">
    <name type="scientific">Panicum virgatum</name>
    <name type="common">Blackwell switchgrass</name>
    <dbReference type="NCBI Taxonomy" id="38727"/>
    <lineage>
        <taxon>Eukaryota</taxon>
        <taxon>Viridiplantae</taxon>
        <taxon>Streptophyta</taxon>
        <taxon>Embryophyta</taxon>
        <taxon>Tracheophyta</taxon>
        <taxon>Spermatophyta</taxon>
        <taxon>Magnoliopsida</taxon>
        <taxon>Liliopsida</taxon>
        <taxon>Poales</taxon>
        <taxon>Poaceae</taxon>
        <taxon>PACMAD clade</taxon>
        <taxon>Panicoideae</taxon>
        <taxon>Panicodae</taxon>
        <taxon>Paniceae</taxon>
        <taxon>Panicinae</taxon>
        <taxon>Panicum</taxon>
        <taxon>Panicum sect. Hiantes</taxon>
    </lineage>
</organism>
<dbReference type="InterPro" id="IPR009688">
    <property type="entry name" value="FAM210A/B-like_dom"/>
</dbReference>
<evidence type="ECO:0000313" key="3">
    <source>
        <dbReference type="EMBL" id="KAG2644940.1"/>
    </source>
</evidence>
<gene>
    <name evidence="3" type="ORF">PVAP13_2KG388500</name>
</gene>
<feature type="domain" description="DUF1279" evidence="2">
    <location>
        <begin position="15"/>
        <end position="52"/>
    </location>
</feature>
<accession>A0A8T0WB53</accession>
<comment type="caution">
    <text evidence="3">The sequence shown here is derived from an EMBL/GenBank/DDBJ whole genome shotgun (WGS) entry which is preliminary data.</text>
</comment>
<reference evidence="3 4" key="1">
    <citation type="submission" date="2020-05" db="EMBL/GenBank/DDBJ databases">
        <title>WGS assembly of Panicum virgatum.</title>
        <authorList>
            <person name="Lovell J.T."/>
            <person name="Jenkins J."/>
            <person name="Shu S."/>
            <person name="Juenger T.E."/>
            <person name="Schmutz J."/>
        </authorList>
    </citation>
    <scope>NUCLEOTIDE SEQUENCE [LARGE SCALE GENOMIC DNA]</scope>
    <source>
        <strain evidence="4">cv. AP13</strain>
    </source>
</reference>
<name>A0A8T0WB53_PANVG</name>
<protein>
    <recommendedName>
        <fullName evidence="2">DUF1279 domain-containing protein</fullName>
    </recommendedName>
</protein>
<proteinExistence type="predicted"/>
<dbReference type="Proteomes" id="UP000823388">
    <property type="component" value="Chromosome 2K"/>
</dbReference>
<keyword evidence="4" id="KW-1185">Reference proteome</keyword>
<evidence type="ECO:0000256" key="1">
    <source>
        <dbReference type="SAM" id="MobiDB-lite"/>
    </source>
</evidence>
<feature type="region of interest" description="Disordered" evidence="1">
    <location>
        <begin position="54"/>
        <end position="127"/>
    </location>
</feature>
<dbReference type="EMBL" id="CM029039">
    <property type="protein sequence ID" value="KAG2644940.1"/>
    <property type="molecule type" value="Genomic_DNA"/>
</dbReference>
<feature type="compositionally biased region" description="Low complexity" evidence="1">
    <location>
        <begin position="104"/>
        <end position="127"/>
    </location>
</feature>
<evidence type="ECO:0000259" key="2">
    <source>
        <dbReference type="Pfam" id="PF06916"/>
    </source>
</evidence>
<evidence type="ECO:0000313" key="4">
    <source>
        <dbReference type="Proteomes" id="UP000823388"/>
    </source>
</evidence>